<gene>
    <name evidence="2" type="ORF">ETD83_31120</name>
</gene>
<proteinExistence type="predicted"/>
<protein>
    <submittedName>
        <fullName evidence="2">SAM-dependent methyltransferase</fullName>
    </submittedName>
</protein>
<keyword evidence="2" id="KW-0808">Transferase</keyword>
<reference evidence="2 3" key="1">
    <citation type="submission" date="2019-05" db="EMBL/GenBank/DDBJ databases">
        <title>Draft genome sequence of Actinomadura sp. 14C53.</title>
        <authorList>
            <person name="Saricaoglu S."/>
            <person name="Isik K."/>
        </authorList>
    </citation>
    <scope>NUCLEOTIDE SEQUENCE [LARGE SCALE GENOMIC DNA]</scope>
    <source>
        <strain evidence="2 3">14C53</strain>
    </source>
</reference>
<comment type="caution">
    <text evidence="2">The sequence shown here is derived from an EMBL/GenBank/DDBJ whole genome shotgun (WGS) entry which is preliminary data.</text>
</comment>
<dbReference type="Proteomes" id="UP000309174">
    <property type="component" value="Unassembled WGS sequence"/>
</dbReference>
<dbReference type="Pfam" id="PF04672">
    <property type="entry name" value="Methyltransf_19"/>
    <property type="match status" value="1"/>
</dbReference>
<keyword evidence="2" id="KW-0489">Methyltransferase</keyword>
<name>A0A5C4J3L3_9ACTN</name>
<keyword evidence="3" id="KW-1185">Reference proteome</keyword>
<dbReference type="InterPro" id="IPR006764">
    <property type="entry name" value="SAM_dep_MeTrfase_SAV2177_type"/>
</dbReference>
<dbReference type="EMBL" id="VCKW01000213">
    <property type="protein sequence ID" value="TMQ91403.1"/>
    <property type="molecule type" value="Genomic_DNA"/>
</dbReference>
<feature type="region of interest" description="Disordered" evidence="1">
    <location>
        <begin position="1"/>
        <end position="24"/>
    </location>
</feature>
<dbReference type="AlphaFoldDB" id="A0A5C4J3L3"/>
<organism evidence="2 3">
    <name type="scientific">Actinomadura soli</name>
    <dbReference type="NCBI Taxonomy" id="2508997"/>
    <lineage>
        <taxon>Bacteria</taxon>
        <taxon>Bacillati</taxon>
        <taxon>Actinomycetota</taxon>
        <taxon>Actinomycetes</taxon>
        <taxon>Streptosporangiales</taxon>
        <taxon>Thermomonosporaceae</taxon>
        <taxon>Actinomadura</taxon>
    </lineage>
</organism>
<dbReference type="GO" id="GO:0008168">
    <property type="term" value="F:methyltransferase activity"/>
    <property type="evidence" value="ECO:0007669"/>
    <property type="project" value="UniProtKB-KW"/>
</dbReference>
<evidence type="ECO:0000256" key="1">
    <source>
        <dbReference type="SAM" id="MobiDB-lite"/>
    </source>
</evidence>
<dbReference type="PIRSF" id="PIRSF017393">
    <property type="entry name" value="MTase_SAV2177"/>
    <property type="match status" value="1"/>
</dbReference>
<dbReference type="SUPFAM" id="SSF53335">
    <property type="entry name" value="S-adenosyl-L-methionine-dependent methyltransferases"/>
    <property type="match status" value="1"/>
</dbReference>
<sequence length="283" mass="31285">MRAPCRRLRGRKGFVDEERTPPAPAIDTTVSHSARIWDYWLGGKENYEVDRRLGDQIEAVLPDIVQQARADRQFLGRVVRYLAGEAGIRQFLDIGTGLPTVDNTHQVAQRVAPQSKIVYVDNDPLVLVHARALLTSTPEGATDYLDADMHDPDAILRGAEATLDFSEPVAITMLGVVWHVIDDAEARDIIGRLKAPLAPGSHLAIAHPTIEITGEKMAEAIRQWNEFGKPPGTHRTPRQIEALFAGLDLVEPGVVSCTRWRPDDTRFGEPPETDQFGGVARKP</sequence>
<dbReference type="GO" id="GO:0032259">
    <property type="term" value="P:methylation"/>
    <property type="evidence" value="ECO:0007669"/>
    <property type="project" value="UniProtKB-KW"/>
</dbReference>
<dbReference type="OrthoDB" id="3216820at2"/>
<dbReference type="Gene3D" id="3.40.50.150">
    <property type="entry name" value="Vaccinia Virus protein VP39"/>
    <property type="match status" value="1"/>
</dbReference>
<feature type="compositionally biased region" description="Basic residues" evidence="1">
    <location>
        <begin position="1"/>
        <end position="12"/>
    </location>
</feature>
<evidence type="ECO:0000313" key="2">
    <source>
        <dbReference type="EMBL" id="TMQ91403.1"/>
    </source>
</evidence>
<evidence type="ECO:0000313" key="3">
    <source>
        <dbReference type="Proteomes" id="UP000309174"/>
    </source>
</evidence>
<accession>A0A5C4J3L3</accession>
<feature type="region of interest" description="Disordered" evidence="1">
    <location>
        <begin position="261"/>
        <end position="283"/>
    </location>
</feature>
<dbReference type="InterPro" id="IPR029063">
    <property type="entry name" value="SAM-dependent_MTases_sf"/>
</dbReference>